<keyword evidence="5" id="KW-1185">Reference proteome</keyword>
<name>A0ABR2S472_9ROSI</name>
<accession>A0ABR2S472</accession>
<dbReference type="PANTHER" id="PTHR37984">
    <property type="entry name" value="PROTEIN CBG26694"/>
    <property type="match status" value="1"/>
</dbReference>
<dbReference type="InterPro" id="IPR012337">
    <property type="entry name" value="RNaseH-like_sf"/>
</dbReference>
<dbReference type="PANTHER" id="PTHR37984:SF5">
    <property type="entry name" value="PROTEIN NYNRIN-LIKE"/>
    <property type="match status" value="1"/>
</dbReference>
<dbReference type="InterPro" id="IPR041588">
    <property type="entry name" value="Integrase_H2C2"/>
</dbReference>
<dbReference type="Gene3D" id="3.30.70.270">
    <property type="match status" value="2"/>
</dbReference>
<protein>
    <submittedName>
        <fullName evidence="4">Uncharacterized protein</fullName>
    </submittedName>
</protein>
<dbReference type="InterPro" id="IPR050951">
    <property type="entry name" value="Retrovirus_Pol_polyprotein"/>
</dbReference>
<dbReference type="Gene3D" id="3.30.420.10">
    <property type="entry name" value="Ribonuclease H-like superfamily/Ribonuclease H"/>
    <property type="match status" value="1"/>
</dbReference>
<dbReference type="InterPro" id="IPR041577">
    <property type="entry name" value="RT_RNaseH_2"/>
</dbReference>
<evidence type="ECO:0000259" key="2">
    <source>
        <dbReference type="Pfam" id="PF17919"/>
    </source>
</evidence>
<proteinExistence type="predicted"/>
<dbReference type="SUPFAM" id="SSF53098">
    <property type="entry name" value="Ribonuclease H-like"/>
    <property type="match status" value="1"/>
</dbReference>
<dbReference type="SUPFAM" id="SSF56672">
    <property type="entry name" value="DNA/RNA polymerases"/>
    <property type="match status" value="1"/>
</dbReference>
<sequence length="501" mass="57820">MVEDYLEVFLENFLVSGDNFDSCLGNLAKVLKRCEESDLVLNWEKCHFMVIEGGPRSQNFKRFIKDVSKISKPLCNFLQQNQPFPFDEDCQSAFKELKKRLISTTIVVPPDWTSPFELMCGASDYAVGSALGQRRGNLFHVIYYASRTLNDAQVNYTTTEKELLVVVFVFDKFRSYLIADHLSRLDNQTDCESNIEIKDNFPDEKIHYATAIPCFKHDARFYFWDEPYFFKQCAYQMLRRCIPEEEQKDILFHFHTSSCGGHFGGSRTAAKVLQSGFYWPTLFKDAHNFYKACDRCQRTGNISKRNEMSLQYILGVELFDTQDCYNISSKTNGQDEVSNREIKQILEKVVNKRRKDWSPKLEEAVWAYRTAFKTPLGISPFKLVFGKACHLPVELEHKAFWAIKKINLDAQLHFAEGQQVLLYNSRLRLFPRKLKSRWSGPFIVHKVHPHGAVDLKPPNSDVIFKVNGQRLKIYNGAPVIRDKGAGGVQGRIRARGCSTKD</sequence>
<dbReference type="Proteomes" id="UP001396334">
    <property type="component" value="Unassembled WGS sequence"/>
</dbReference>
<gene>
    <name evidence="4" type="ORF">V6N11_054535</name>
</gene>
<dbReference type="InterPro" id="IPR043128">
    <property type="entry name" value="Rev_trsase/Diguanyl_cyclase"/>
</dbReference>
<comment type="caution">
    <text evidence="4">The sequence shown here is derived from an EMBL/GenBank/DDBJ whole genome shotgun (WGS) entry which is preliminary data.</text>
</comment>
<dbReference type="Pfam" id="PF17921">
    <property type="entry name" value="Integrase_H2C2"/>
    <property type="match status" value="1"/>
</dbReference>
<reference evidence="4 5" key="1">
    <citation type="journal article" date="2024" name="G3 (Bethesda)">
        <title>Genome assembly of Hibiscus sabdariffa L. provides insights into metabolisms of medicinal natural products.</title>
        <authorList>
            <person name="Kim T."/>
        </authorList>
    </citation>
    <scope>NUCLEOTIDE SEQUENCE [LARGE SCALE GENOMIC DNA]</scope>
    <source>
        <strain evidence="4">TK-2024</strain>
        <tissue evidence="4">Old leaves</tissue>
    </source>
</reference>
<evidence type="ECO:0000256" key="1">
    <source>
        <dbReference type="ARBA" id="ARBA00023268"/>
    </source>
</evidence>
<organism evidence="4 5">
    <name type="scientific">Hibiscus sabdariffa</name>
    <name type="common">roselle</name>
    <dbReference type="NCBI Taxonomy" id="183260"/>
    <lineage>
        <taxon>Eukaryota</taxon>
        <taxon>Viridiplantae</taxon>
        <taxon>Streptophyta</taxon>
        <taxon>Embryophyta</taxon>
        <taxon>Tracheophyta</taxon>
        <taxon>Spermatophyta</taxon>
        <taxon>Magnoliopsida</taxon>
        <taxon>eudicotyledons</taxon>
        <taxon>Gunneridae</taxon>
        <taxon>Pentapetalae</taxon>
        <taxon>rosids</taxon>
        <taxon>malvids</taxon>
        <taxon>Malvales</taxon>
        <taxon>Malvaceae</taxon>
        <taxon>Malvoideae</taxon>
        <taxon>Hibiscus</taxon>
    </lineage>
</organism>
<feature type="domain" description="Integrase zinc-binding" evidence="3">
    <location>
        <begin position="242"/>
        <end position="299"/>
    </location>
</feature>
<dbReference type="Gene3D" id="1.10.340.70">
    <property type="match status" value="1"/>
</dbReference>
<feature type="domain" description="Reverse transcriptase/retrotransposon-derived protein RNase H-like" evidence="2">
    <location>
        <begin position="86"/>
        <end position="180"/>
    </location>
</feature>
<dbReference type="InterPro" id="IPR043502">
    <property type="entry name" value="DNA/RNA_pol_sf"/>
</dbReference>
<dbReference type="InterPro" id="IPR036397">
    <property type="entry name" value="RNaseH_sf"/>
</dbReference>
<evidence type="ECO:0000313" key="5">
    <source>
        <dbReference type="Proteomes" id="UP001396334"/>
    </source>
</evidence>
<dbReference type="EMBL" id="JBBPBN010000017">
    <property type="protein sequence ID" value="KAK9020037.1"/>
    <property type="molecule type" value="Genomic_DNA"/>
</dbReference>
<keyword evidence="1" id="KW-0511">Multifunctional enzyme</keyword>
<dbReference type="Pfam" id="PF17919">
    <property type="entry name" value="RT_RNaseH_2"/>
    <property type="match status" value="1"/>
</dbReference>
<evidence type="ECO:0000259" key="3">
    <source>
        <dbReference type="Pfam" id="PF17921"/>
    </source>
</evidence>
<evidence type="ECO:0000313" key="4">
    <source>
        <dbReference type="EMBL" id="KAK9020037.1"/>
    </source>
</evidence>